<sequence>MVKDERRAGFRAEYEHDLERELDGAVEIRPPVMVAGGALLIVAVILTALNLRPAITSVGPLLGEMRGSLGVSATWAGVLTTLPGLCFAAAGLTAPWLSRRIGLGHAISVALGVLTIGLLVRVLDGPYVVIGGTLVATAGIALANVLIPVVIKGSFPARIGLMTGIYTAALQGGGALGSGVTPLLDDVLGGWRAALGSWALVAALALLLWLLGARQLARAAPASVDPGVRPRSLLRNRLAWTITLFFGCQSLLAYIVMGWLPEVFIDHGVSQTNAGLLVGLVSLLAVPISLVIAPLAARQRHQSGWIVTLGAIGFVGMIGLAVDPGAAPLLWSILVGLGMSVFSLALAVIALRARTPEDTAQLSGMVQGFGYLLAGIGPLLFGLLHDLTGGWTAPWTMALAVYAVQMVAGAVAGRNRYV</sequence>
<dbReference type="EMBL" id="LR134355">
    <property type="protein sequence ID" value="VEG48616.1"/>
    <property type="molecule type" value="Genomic_DNA"/>
</dbReference>
<dbReference type="InterPro" id="IPR052524">
    <property type="entry name" value="MFS_Cyanate_Porter"/>
</dbReference>
<accession>A0A3S4RTQ5</accession>
<feature type="transmembrane region" description="Helical" evidence="1">
    <location>
        <begin position="32"/>
        <end position="51"/>
    </location>
</feature>
<feature type="transmembrane region" description="Helical" evidence="1">
    <location>
        <begin position="276"/>
        <end position="297"/>
    </location>
</feature>
<organism evidence="2 3">
    <name type="scientific">Mycolicibacterium chitae</name>
    <name type="common">Mycobacterium chitae</name>
    <dbReference type="NCBI Taxonomy" id="1792"/>
    <lineage>
        <taxon>Bacteria</taxon>
        <taxon>Bacillati</taxon>
        <taxon>Actinomycetota</taxon>
        <taxon>Actinomycetes</taxon>
        <taxon>Mycobacteriales</taxon>
        <taxon>Mycobacteriaceae</taxon>
        <taxon>Mycolicibacterium</taxon>
    </lineage>
</organism>
<dbReference type="InterPro" id="IPR011701">
    <property type="entry name" value="MFS"/>
</dbReference>
<dbReference type="Proteomes" id="UP000282551">
    <property type="component" value="Chromosome"/>
</dbReference>
<name>A0A3S4RTQ5_MYCCI</name>
<evidence type="ECO:0000256" key="1">
    <source>
        <dbReference type="SAM" id="Phobius"/>
    </source>
</evidence>
<feature type="transmembrane region" description="Helical" evidence="1">
    <location>
        <begin position="304"/>
        <end position="322"/>
    </location>
</feature>
<dbReference type="GO" id="GO:0022857">
    <property type="term" value="F:transmembrane transporter activity"/>
    <property type="evidence" value="ECO:0007669"/>
    <property type="project" value="InterPro"/>
</dbReference>
<gene>
    <name evidence="2" type="primary">yeaN_1</name>
    <name evidence="2" type="ORF">NCTC10485_02915</name>
</gene>
<evidence type="ECO:0000313" key="2">
    <source>
        <dbReference type="EMBL" id="VEG48616.1"/>
    </source>
</evidence>
<feature type="transmembrane region" description="Helical" evidence="1">
    <location>
        <begin position="393"/>
        <end position="413"/>
    </location>
</feature>
<feature type="transmembrane region" description="Helical" evidence="1">
    <location>
        <begin position="101"/>
        <end position="123"/>
    </location>
</feature>
<evidence type="ECO:0000313" key="3">
    <source>
        <dbReference type="Proteomes" id="UP000282551"/>
    </source>
</evidence>
<keyword evidence="1" id="KW-0472">Membrane</keyword>
<feature type="transmembrane region" description="Helical" evidence="1">
    <location>
        <begin position="129"/>
        <end position="151"/>
    </location>
</feature>
<keyword evidence="1 2" id="KW-0812">Transmembrane</keyword>
<proteinExistence type="predicted"/>
<feature type="transmembrane region" description="Helical" evidence="1">
    <location>
        <begin position="71"/>
        <end position="94"/>
    </location>
</feature>
<dbReference type="PANTHER" id="PTHR23523:SF2">
    <property type="entry name" value="2-NITROIMIDAZOLE TRANSPORTER"/>
    <property type="match status" value="1"/>
</dbReference>
<feature type="transmembrane region" description="Helical" evidence="1">
    <location>
        <begin position="190"/>
        <end position="211"/>
    </location>
</feature>
<dbReference type="AlphaFoldDB" id="A0A3S4RTQ5"/>
<dbReference type="Gene3D" id="1.20.1250.20">
    <property type="entry name" value="MFS general substrate transporter like domains"/>
    <property type="match status" value="1"/>
</dbReference>
<keyword evidence="3" id="KW-1185">Reference proteome</keyword>
<dbReference type="InterPro" id="IPR036259">
    <property type="entry name" value="MFS_trans_sf"/>
</dbReference>
<dbReference type="Pfam" id="PF07690">
    <property type="entry name" value="MFS_1"/>
    <property type="match status" value="1"/>
</dbReference>
<feature type="transmembrane region" description="Helical" evidence="1">
    <location>
        <begin position="362"/>
        <end position="381"/>
    </location>
</feature>
<dbReference type="SUPFAM" id="SSF103473">
    <property type="entry name" value="MFS general substrate transporter"/>
    <property type="match status" value="1"/>
</dbReference>
<protein>
    <submittedName>
        <fullName evidence="2">Transmembrane transporter</fullName>
    </submittedName>
</protein>
<reference evidence="2 3" key="1">
    <citation type="submission" date="2018-12" db="EMBL/GenBank/DDBJ databases">
        <authorList>
            <consortium name="Pathogen Informatics"/>
        </authorList>
    </citation>
    <scope>NUCLEOTIDE SEQUENCE [LARGE SCALE GENOMIC DNA]</scope>
    <source>
        <strain evidence="2 3">NCTC10485</strain>
    </source>
</reference>
<feature type="transmembrane region" description="Helical" evidence="1">
    <location>
        <begin position="238"/>
        <end position="256"/>
    </location>
</feature>
<dbReference type="PANTHER" id="PTHR23523">
    <property type="match status" value="1"/>
</dbReference>
<feature type="transmembrane region" description="Helical" evidence="1">
    <location>
        <begin position="163"/>
        <end position="184"/>
    </location>
</feature>
<feature type="transmembrane region" description="Helical" evidence="1">
    <location>
        <begin position="328"/>
        <end position="350"/>
    </location>
</feature>
<keyword evidence="1" id="KW-1133">Transmembrane helix</keyword>
<dbReference type="CDD" id="cd17339">
    <property type="entry name" value="MFS_NIMT_CynX_like"/>
    <property type="match status" value="1"/>
</dbReference>